<evidence type="ECO:0000256" key="2">
    <source>
        <dbReference type="SAM" id="MobiDB-lite"/>
    </source>
</evidence>
<accession>A0AAV0B4I1</accession>
<evidence type="ECO:0000313" key="3">
    <source>
        <dbReference type="EMBL" id="CAH7681741.1"/>
    </source>
</evidence>
<keyword evidence="4" id="KW-1185">Reference proteome</keyword>
<organism evidence="3 4">
    <name type="scientific">Phakopsora pachyrhizi</name>
    <name type="common">Asian soybean rust disease fungus</name>
    <dbReference type="NCBI Taxonomy" id="170000"/>
    <lineage>
        <taxon>Eukaryota</taxon>
        <taxon>Fungi</taxon>
        <taxon>Dikarya</taxon>
        <taxon>Basidiomycota</taxon>
        <taxon>Pucciniomycotina</taxon>
        <taxon>Pucciniomycetes</taxon>
        <taxon>Pucciniales</taxon>
        <taxon>Phakopsoraceae</taxon>
        <taxon>Phakopsora</taxon>
    </lineage>
</organism>
<protein>
    <submittedName>
        <fullName evidence="3">Uncharacterized protein</fullName>
    </submittedName>
</protein>
<dbReference type="EMBL" id="CALTRL010003695">
    <property type="protein sequence ID" value="CAH7681741.1"/>
    <property type="molecule type" value="Genomic_DNA"/>
</dbReference>
<gene>
    <name evidence="3" type="ORF">PPACK8108_LOCUS14392</name>
</gene>
<feature type="compositionally biased region" description="Basic residues" evidence="2">
    <location>
        <begin position="103"/>
        <end position="112"/>
    </location>
</feature>
<dbReference type="AlphaFoldDB" id="A0AAV0B4I1"/>
<proteinExistence type="predicted"/>
<reference evidence="3" key="1">
    <citation type="submission" date="2022-06" db="EMBL/GenBank/DDBJ databases">
        <authorList>
            <consortium name="SYNGENTA / RWTH Aachen University"/>
        </authorList>
    </citation>
    <scope>NUCLEOTIDE SEQUENCE</scope>
</reference>
<dbReference type="Proteomes" id="UP001153365">
    <property type="component" value="Unassembled WGS sequence"/>
</dbReference>
<feature type="region of interest" description="Disordered" evidence="2">
    <location>
        <begin position="178"/>
        <end position="298"/>
    </location>
</feature>
<evidence type="ECO:0000313" key="4">
    <source>
        <dbReference type="Proteomes" id="UP001153365"/>
    </source>
</evidence>
<feature type="compositionally biased region" description="Polar residues" evidence="2">
    <location>
        <begin position="241"/>
        <end position="271"/>
    </location>
</feature>
<sequence>MKVEEYSSTEYIGQQINSTWIEEGSQPGGAEDSQSEQDSQPVAEDKHIKSKHVAKSIATKMIELQNRSDGQLQVESVWRGDNSAKEEEGFKGLEQDNDSTRIKGQKSRRYRIKSRTEKQRVVDLKINNINNNKKKINKNKKQYIGDLVHNIVEEEEEIAQASDNKRRMASGNSRFRRTDWAADEEVPEDIRSEPITTPDQGRRYFPRGSGRTRYEHPPETNPGSRTFGRPPSGIPRYTGHYTHQSRVNPFSNQSNRPGFTNNSQARPSYQSPLDEVHPGNDRIQTPGSRGNTGIGQRRRQLTKIKPMDKRLIFDGTNVEKFIQRYEVAAAVDGADGEDMVLQVGIFAKDEDIQEEIEEMEGYL</sequence>
<comment type="caution">
    <text evidence="3">The sequence shown here is derived from an EMBL/GenBank/DDBJ whole genome shotgun (WGS) entry which is preliminary data.</text>
</comment>
<name>A0AAV0B4I1_PHAPC</name>
<feature type="compositionally biased region" description="Basic and acidic residues" evidence="2">
    <location>
        <begin position="82"/>
        <end position="101"/>
    </location>
</feature>
<feature type="compositionally biased region" description="Polar residues" evidence="2">
    <location>
        <begin position="282"/>
        <end position="291"/>
    </location>
</feature>
<keyword evidence="1" id="KW-0175">Coiled coil</keyword>
<feature type="region of interest" description="Disordered" evidence="2">
    <location>
        <begin position="20"/>
        <end position="52"/>
    </location>
</feature>
<evidence type="ECO:0000256" key="1">
    <source>
        <dbReference type="SAM" id="Coils"/>
    </source>
</evidence>
<feature type="region of interest" description="Disordered" evidence="2">
    <location>
        <begin position="79"/>
        <end position="112"/>
    </location>
</feature>
<feature type="coiled-coil region" evidence="1">
    <location>
        <begin position="126"/>
        <end position="164"/>
    </location>
</feature>